<accession>A0ACC2T8K0</accession>
<name>A0ACC2T8K0_9FUNG</name>
<dbReference type="EMBL" id="QTSX02003560">
    <property type="protein sequence ID" value="KAJ9070776.1"/>
    <property type="molecule type" value="Genomic_DNA"/>
</dbReference>
<sequence>MSDSESSEVLSLKPNSFSFPGPSLEDKGYNITDTSLLKNIKERDFNSLRSFLSYFGQSQMLYCVRVGFWNKPSGVNPVEYVKLVSGVTKIQRKVAEHCFDVGFVSEKEADFAIKKCLFFKGVEVPHFKPCTSQELVKVVHFISLPSSLERRDLEFRLLLGLRNYGRILFFEQEAAEEIPWLCGNSAIALIAYGANTPVTIPHRSTIFNTKEEVVLRVLNQPNCSLCNDFPLGRYNCSTFCSPSIKLWGA</sequence>
<proteinExistence type="predicted"/>
<comment type="caution">
    <text evidence="1">The sequence shown here is derived from an EMBL/GenBank/DDBJ whole genome shotgun (WGS) entry which is preliminary data.</text>
</comment>
<dbReference type="Proteomes" id="UP001165960">
    <property type="component" value="Unassembled WGS sequence"/>
</dbReference>
<keyword evidence="2" id="KW-1185">Reference proteome</keyword>
<protein>
    <submittedName>
        <fullName evidence="1">Uncharacterized protein</fullName>
    </submittedName>
</protein>
<gene>
    <name evidence="1" type="ORF">DSO57_1004026</name>
</gene>
<evidence type="ECO:0000313" key="1">
    <source>
        <dbReference type="EMBL" id="KAJ9070776.1"/>
    </source>
</evidence>
<reference evidence="1" key="1">
    <citation type="submission" date="2022-04" db="EMBL/GenBank/DDBJ databases">
        <title>Genome of the entomopathogenic fungus Entomophthora muscae.</title>
        <authorList>
            <person name="Elya C."/>
            <person name="Lovett B.R."/>
            <person name="Lee E."/>
            <person name="Macias A.M."/>
            <person name="Hajek A.E."/>
            <person name="De Bivort B.L."/>
            <person name="Kasson M.T."/>
            <person name="De Fine Licht H.H."/>
            <person name="Stajich J.E."/>
        </authorList>
    </citation>
    <scope>NUCLEOTIDE SEQUENCE</scope>
    <source>
        <strain evidence="1">Berkeley</strain>
    </source>
</reference>
<organism evidence="1 2">
    <name type="scientific">Entomophthora muscae</name>
    <dbReference type="NCBI Taxonomy" id="34485"/>
    <lineage>
        <taxon>Eukaryota</taxon>
        <taxon>Fungi</taxon>
        <taxon>Fungi incertae sedis</taxon>
        <taxon>Zoopagomycota</taxon>
        <taxon>Entomophthoromycotina</taxon>
        <taxon>Entomophthoromycetes</taxon>
        <taxon>Entomophthorales</taxon>
        <taxon>Entomophthoraceae</taxon>
        <taxon>Entomophthora</taxon>
    </lineage>
</organism>
<evidence type="ECO:0000313" key="2">
    <source>
        <dbReference type="Proteomes" id="UP001165960"/>
    </source>
</evidence>